<reference evidence="18" key="1">
    <citation type="submission" date="2022-07" db="EMBL/GenBank/DDBJ databases">
        <authorList>
            <person name="Trinca V."/>
            <person name="Uliana J.V.C."/>
            <person name="Torres T.T."/>
            <person name="Ward R.J."/>
            <person name="Monesi N."/>
        </authorList>
    </citation>
    <scope>NUCLEOTIDE SEQUENCE</scope>
    <source>
        <strain evidence="18">HSMRA1968</strain>
        <tissue evidence="18">Whole embryos</tissue>
    </source>
</reference>
<evidence type="ECO:0000256" key="9">
    <source>
        <dbReference type="ARBA" id="ARBA00022824"/>
    </source>
</evidence>
<feature type="transmembrane region" description="Helical" evidence="17">
    <location>
        <begin position="129"/>
        <end position="150"/>
    </location>
</feature>
<proteinExistence type="inferred from homology"/>
<comment type="subunit">
    <text evidence="14">Homotrimer; The trimer binds only one molecule of glutathione.</text>
</comment>
<dbReference type="EMBL" id="WJQU01000001">
    <property type="protein sequence ID" value="KAJ6649238.1"/>
    <property type="molecule type" value="Genomic_DNA"/>
</dbReference>
<gene>
    <name evidence="18" type="primary">MGST1_1</name>
    <name evidence="18" type="ORF">Bhyg_04472</name>
</gene>
<keyword evidence="9" id="KW-0256">Endoplasmic reticulum</keyword>
<feature type="transmembrane region" description="Helical" evidence="17">
    <location>
        <begin position="15"/>
        <end position="35"/>
    </location>
</feature>
<evidence type="ECO:0000256" key="6">
    <source>
        <dbReference type="ARBA" id="ARBA00022679"/>
    </source>
</evidence>
<evidence type="ECO:0000256" key="16">
    <source>
        <dbReference type="ARBA" id="ARBA00049385"/>
    </source>
</evidence>
<evidence type="ECO:0000256" key="1">
    <source>
        <dbReference type="ARBA" id="ARBA00003701"/>
    </source>
</evidence>
<evidence type="ECO:0000256" key="11">
    <source>
        <dbReference type="ARBA" id="ARBA00022990"/>
    </source>
</evidence>
<dbReference type="Pfam" id="PF01124">
    <property type="entry name" value="MAPEG"/>
    <property type="match status" value="1"/>
</dbReference>
<dbReference type="EC" id="2.5.1.18" evidence="5"/>
<dbReference type="OrthoDB" id="193139at2759"/>
<evidence type="ECO:0000256" key="13">
    <source>
        <dbReference type="ARBA" id="ARBA00023136"/>
    </source>
</evidence>
<dbReference type="InterPro" id="IPR001129">
    <property type="entry name" value="Membr-assoc_MAPEG"/>
</dbReference>
<evidence type="ECO:0000256" key="3">
    <source>
        <dbReference type="ARBA" id="ARBA00004477"/>
    </source>
</evidence>
<organism evidence="18 19">
    <name type="scientific">Pseudolycoriella hygida</name>
    <dbReference type="NCBI Taxonomy" id="35572"/>
    <lineage>
        <taxon>Eukaryota</taxon>
        <taxon>Metazoa</taxon>
        <taxon>Ecdysozoa</taxon>
        <taxon>Arthropoda</taxon>
        <taxon>Hexapoda</taxon>
        <taxon>Insecta</taxon>
        <taxon>Pterygota</taxon>
        <taxon>Neoptera</taxon>
        <taxon>Endopterygota</taxon>
        <taxon>Diptera</taxon>
        <taxon>Nematocera</taxon>
        <taxon>Sciaroidea</taxon>
        <taxon>Sciaridae</taxon>
        <taxon>Pseudolycoriella</taxon>
    </lineage>
</organism>
<dbReference type="Gene3D" id="1.20.120.550">
    <property type="entry name" value="Membrane associated eicosanoid/glutathione metabolism-like domain"/>
    <property type="match status" value="1"/>
</dbReference>
<evidence type="ECO:0000256" key="17">
    <source>
        <dbReference type="SAM" id="Phobius"/>
    </source>
</evidence>
<keyword evidence="10 17" id="KW-1133">Transmembrane helix</keyword>
<dbReference type="InterPro" id="IPR023352">
    <property type="entry name" value="MAPEG-like_dom_sf"/>
</dbReference>
<dbReference type="PANTHER" id="PTHR10689:SF6">
    <property type="entry name" value="MICROSOMAL GLUTATHIONE S-TRANSFERASE 1"/>
    <property type="match status" value="1"/>
</dbReference>
<keyword evidence="13 17" id="KW-0472">Membrane</keyword>
<evidence type="ECO:0000313" key="19">
    <source>
        <dbReference type="Proteomes" id="UP001151699"/>
    </source>
</evidence>
<evidence type="ECO:0000256" key="12">
    <source>
        <dbReference type="ARBA" id="ARBA00023128"/>
    </source>
</evidence>
<evidence type="ECO:0000256" key="8">
    <source>
        <dbReference type="ARBA" id="ARBA00022787"/>
    </source>
</evidence>
<keyword evidence="8" id="KW-1000">Mitochondrion outer membrane</keyword>
<keyword evidence="6" id="KW-0808">Transferase</keyword>
<evidence type="ECO:0000256" key="2">
    <source>
        <dbReference type="ARBA" id="ARBA00004294"/>
    </source>
</evidence>
<keyword evidence="7 17" id="KW-0812">Transmembrane</keyword>
<comment type="function">
    <text evidence="1">Conjugation of reduced glutathione to a wide number of exogenous and endogenous hydrophobic electrophiles.</text>
</comment>
<protein>
    <recommendedName>
        <fullName evidence="15">Microsomal glutathione S-transferase 1</fullName>
        <ecNumber evidence="5">2.5.1.18</ecNumber>
    </recommendedName>
</protein>
<dbReference type="GO" id="GO:0005741">
    <property type="term" value="C:mitochondrial outer membrane"/>
    <property type="evidence" value="ECO:0007669"/>
    <property type="project" value="UniProtKB-SubCell"/>
</dbReference>
<evidence type="ECO:0000256" key="10">
    <source>
        <dbReference type="ARBA" id="ARBA00022989"/>
    </source>
</evidence>
<keyword evidence="19" id="KW-1185">Reference proteome</keyword>
<dbReference type="GO" id="GO:0005789">
    <property type="term" value="C:endoplasmic reticulum membrane"/>
    <property type="evidence" value="ECO:0007669"/>
    <property type="project" value="UniProtKB-SubCell"/>
</dbReference>
<evidence type="ECO:0000256" key="7">
    <source>
        <dbReference type="ARBA" id="ARBA00022692"/>
    </source>
</evidence>
<keyword evidence="11" id="KW-0007">Acetylation</keyword>
<evidence type="ECO:0000256" key="5">
    <source>
        <dbReference type="ARBA" id="ARBA00012452"/>
    </source>
</evidence>
<comment type="catalytic activity">
    <reaction evidence="16">
        <text>RX + glutathione = an S-substituted glutathione + a halide anion + H(+)</text>
        <dbReference type="Rhea" id="RHEA:16437"/>
        <dbReference type="ChEBI" id="CHEBI:15378"/>
        <dbReference type="ChEBI" id="CHEBI:16042"/>
        <dbReference type="ChEBI" id="CHEBI:17792"/>
        <dbReference type="ChEBI" id="CHEBI:57925"/>
        <dbReference type="ChEBI" id="CHEBI:90779"/>
        <dbReference type="EC" id="2.5.1.18"/>
    </reaction>
    <physiologicalReaction direction="left-to-right" evidence="16">
        <dbReference type="Rhea" id="RHEA:16438"/>
    </physiologicalReaction>
</comment>
<evidence type="ECO:0000256" key="14">
    <source>
        <dbReference type="ARBA" id="ARBA00038540"/>
    </source>
</evidence>
<evidence type="ECO:0000256" key="4">
    <source>
        <dbReference type="ARBA" id="ARBA00010459"/>
    </source>
</evidence>
<evidence type="ECO:0000256" key="15">
    <source>
        <dbReference type="ARBA" id="ARBA00039397"/>
    </source>
</evidence>
<evidence type="ECO:0000313" key="18">
    <source>
        <dbReference type="EMBL" id="KAJ6649238.1"/>
    </source>
</evidence>
<name>A0A9Q0S9M1_9DIPT</name>
<sequence length="151" mass="17027">MSKLFQELFNDNEVFRVYALCTGITVGKILIMSPLTSILRLKNGTFANEEDVKKFSKADKVKFGDESVERVRRAHRNDLENCLPLMTIGFLYVLTEPEPSLAVNVIRAGAAARVIHTIAYLNGWQPLRFLSFLVGGGVTAYMSFKVIMFFK</sequence>
<dbReference type="SUPFAM" id="SSF161084">
    <property type="entry name" value="MAPEG domain-like"/>
    <property type="match status" value="1"/>
</dbReference>
<accession>A0A9Q0S9M1</accession>
<dbReference type="GO" id="GO:0004364">
    <property type="term" value="F:glutathione transferase activity"/>
    <property type="evidence" value="ECO:0007669"/>
    <property type="project" value="UniProtKB-EC"/>
</dbReference>
<dbReference type="InterPro" id="IPR040162">
    <property type="entry name" value="MGST1-like"/>
</dbReference>
<keyword evidence="12" id="KW-0496">Mitochondrion</keyword>
<comment type="subcellular location">
    <subcellularLocation>
        <location evidence="3">Endoplasmic reticulum membrane</location>
        <topology evidence="3">Multi-pass membrane protein</topology>
    </subcellularLocation>
    <subcellularLocation>
        <location evidence="2">Mitochondrion outer membrane</location>
    </subcellularLocation>
</comment>
<dbReference type="Proteomes" id="UP001151699">
    <property type="component" value="Chromosome A"/>
</dbReference>
<comment type="similarity">
    <text evidence="4">Belongs to the MAPEG family.</text>
</comment>
<dbReference type="FunFam" id="1.20.120.550:FF:000002">
    <property type="entry name" value="Microsomal glutathione S-transferase 1"/>
    <property type="match status" value="1"/>
</dbReference>
<dbReference type="PANTHER" id="PTHR10689">
    <property type="entry name" value="MICROSOMAL GLUTATHIONE S-TRANSFERASE 1"/>
    <property type="match status" value="1"/>
</dbReference>
<dbReference type="AlphaFoldDB" id="A0A9Q0S9M1"/>
<comment type="caution">
    <text evidence="18">The sequence shown here is derived from an EMBL/GenBank/DDBJ whole genome shotgun (WGS) entry which is preliminary data.</text>
</comment>